<feature type="transmembrane region" description="Helical" evidence="5">
    <location>
        <begin position="274"/>
        <end position="296"/>
    </location>
</feature>
<comment type="subcellular location">
    <subcellularLocation>
        <location evidence="1">Membrane</location>
        <topology evidence="1">Multi-pass membrane protein</topology>
    </subcellularLocation>
</comment>
<evidence type="ECO:0000313" key="8">
    <source>
        <dbReference type="Proteomes" id="UP001156682"/>
    </source>
</evidence>
<dbReference type="Pfam" id="PF01740">
    <property type="entry name" value="STAS"/>
    <property type="match status" value="1"/>
</dbReference>
<dbReference type="InterPro" id="IPR001902">
    <property type="entry name" value="SLC26A/SulP_fam"/>
</dbReference>
<accession>A0ABQ5ZTI4</accession>
<dbReference type="PANTHER" id="PTHR11814">
    <property type="entry name" value="SULFATE TRANSPORTER"/>
    <property type="match status" value="1"/>
</dbReference>
<dbReference type="CDD" id="cd07042">
    <property type="entry name" value="STAS_SulP_like_sulfate_transporter"/>
    <property type="match status" value="1"/>
</dbReference>
<evidence type="ECO:0000259" key="6">
    <source>
        <dbReference type="PROSITE" id="PS50801"/>
    </source>
</evidence>
<dbReference type="Pfam" id="PF00916">
    <property type="entry name" value="Sulfate_transp"/>
    <property type="match status" value="1"/>
</dbReference>
<keyword evidence="3 5" id="KW-1133">Transmembrane helix</keyword>
<feature type="transmembrane region" description="Helical" evidence="5">
    <location>
        <begin position="203"/>
        <end position="221"/>
    </location>
</feature>
<feature type="transmembrane region" description="Helical" evidence="5">
    <location>
        <begin position="53"/>
        <end position="75"/>
    </location>
</feature>
<dbReference type="Gene3D" id="3.30.750.24">
    <property type="entry name" value="STAS domain"/>
    <property type="match status" value="1"/>
</dbReference>
<evidence type="ECO:0000256" key="5">
    <source>
        <dbReference type="SAM" id="Phobius"/>
    </source>
</evidence>
<organism evidence="7 8">
    <name type="scientific">Marinospirillum insulare</name>
    <dbReference type="NCBI Taxonomy" id="217169"/>
    <lineage>
        <taxon>Bacteria</taxon>
        <taxon>Pseudomonadati</taxon>
        <taxon>Pseudomonadota</taxon>
        <taxon>Gammaproteobacteria</taxon>
        <taxon>Oceanospirillales</taxon>
        <taxon>Oceanospirillaceae</taxon>
        <taxon>Marinospirillum</taxon>
    </lineage>
</organism>
<feature type="transmembrane region" description="Helical" evidence="5">
    <location>
        <begin position="120"/>
        <end position="145"/>
    </location>
</feature>
<evidence type="ECO:0000256" key="4">
    <source>
        <dbReference type="ARBA" id="ARBA00023136"/>
    </source>
</evidence>
<dbReference type="InterPro" id="IPR002645">
    <property type="entry name" value="STAS_dom"/>
</dbReference>
<name>A0ABQ5ZTI4_9GAMM</name>
<keyword evidence="8" id="KW-1185">Reference proteome</keyword>
<gene>
    <name evidence="7" type="ORF">GCM10007878_07240</name>
</gene>
<feature type="transmembrane region" description="Helical" evidence="5">
    <location>
        <begin position="170"/>
        <end position="191"/>
    </location>
</feature>
<evidence type="ECO:0000256" key="1">
    <source>
        <dbReference type="ARBA" id="ARBA00004141"/>
    </source>
</evidence>
<reference evidence="8" key="1">
    <citation type="journal article" date="2019" name="Int. J. Syst. Evol. Microbiol.">
        <title>The Global Catalogue of Microorganisms (GCM) 10K type strain sequencing project: providing services to taxonomists for standard genome sequencing and annotation.</title>
        <authorList>
            <consortium name="The Broad Institute Genomics Platform"/>
            <consortium name="The Broad Institute Genome Sequencing Center for Infectious Disease"/>
            <person name="Wu L."/>
            <person name="Ma J."/>
        </authorList>
    </citation>
    <scope>NUCLEOTIDE SEQUENCE [LARGE SCALE GENOMIC DNA]</scope>
    <source>
        <strain evidence="8">NBRC 100033</strain>
    </source>
</reference>
<feature type="transmembrane region" description="Helical" evidence="5">
    <location>
        <begin position="81"/>
        <end position="108"/>
    </location>
</feature>
<comment type="caution">
    <text evidence="7">The sequence shown here is derived from an EMBL/GenBank/DDBJ whole genome shotgun (WGS) entry which is preliminary data.</text>
</comment>
<keyword evidence="2 5" id="KW-0812">Transmembrane</keyword>
<dbReference type="PROSITE" id="PS01130">
    <property type="entry name" value="SLC26A"/>
    <property type="match status" value="1"/>
</dbReference>
<evidence type="ECO:0000256" key="2">
    <source>
        <dbReference type="ARBA" id="ARBA00022692"/>
    </source>
</evidence>
<dbReference type="NCBIfam" id="NF008660">
    <property type="entry name" value="PRK11660.1"/>
    <property type="match status" value="1"/>
</dbReference>
<dbReference type="Proteomes" id="UP001156682">
    <property type="component" value="Unassembled WGS sequence"/>
</dbReference>
<feature type="transmembrane region" description="Helical" evidence="5">
    <location>
        <begin position="405"/>
        <end position="435"/>
    </location>
</feature>
<dbReference type="InterPro" id="IPR036513">
    <property type="entry name" value="STAS_dom_sf"/>
</dbReference>
<dbReference type="InterPro" id="IPR018045">
    <property type="entry name" value="S04_transporter_CS"/>
</dbReference>
<dbReference type="InterPro" id="IPR011547">
    <property type="entry name" value="SLC26A/SulP_dom"/>
</dbReference>
<evidence type="ECO:0000256" key="3">
    <source>
        <dbReference type="ARBA" id="ARBA00022989"/>
    </source>
</evidence>
<keyword evidence="4 5" id="KW-0472">Membrane</keyword>
<dbReference type="EMBL" id="BSOR01000015">
    <property type="protein sequence ID" value="GLR63289.1"/>
    <property type="molecule type" value="Genomic_DNA"/>
</dbReference>
<feature type="transmembrane region" description="Helical" evidence="5">
    <location>
        <begin position="26"/>
        <end position="46"/>
    </location>
</feature>
<dbReference type="RefSeq" id="WP_036240544.1">
    <property type="nucleotide sequence ID" value="NZ_BSOR01000015.1"/>
</dbReference>
<dbReference type="PROSITE" id="PS50801">
    <property type="entry name" value="STAS"/>
    <property type="match status" value="1"/>
</dbReference>
<sequence length="578" mass="61163">MSFPIASAVKETLKQGYTFQDLRADLLAGITLGIIAVPLAMALAIASGVPPQYGLYTAIVAGAVIALTGGSRFSVSGPTAAFVVILLPVTSQYGLGGLLLATLMAGAIQLSMGALRLGRLIQFIPAPVTLGFTAGIALVIASLQLKDFFGLSGMDNTAHFFVKLTDFFSLLGQISWGDFLVGAVTLAILIIWPRLKTPIPGHLPALLLATALALLGGYWLADFEVILLGDQFSWSLGEESGRGIPPVAPSFLLPWLMPNAEGEAIGFSWELFSALLPAAFTIAMLGAIESLLCAVVGDSLTGTKHDPNAELVGQGVGNLVAPFFGGITATGALARTAANIRAGGRSPFAALFHAGMVLASVLIFSDWLAYLPMAALAGLLLIVAWNMSEAHHVLRMLKVAPPSDLLVLVTCFSLTVMFDMVLAVGVGIVLASLLFMGRMAQATQSYTLNEREHQGMQLPEGVAYIRIAGPLFFGAAEKALGRLSQVSSNIDAVFVDMHGVSSLDITAIDSLDTSIRQLELLGKNIVFIGLHPRLILKLRRAGIRKSKTISFARSANHACKRWQAYQAIIKSKLELNKT</sequence>
<feature type="domain" description="STAS" evidence="6">
    <location>
        <begin position="452"/>
        <end position="562"/>
    </location>
</feature>
<evidence type="ECO:0000313" key="7">
    <source>
        <dbReference type="EMBL" id="GLR63289.1"/>
    </source>
</evidence>
<dbReference type="SUPFAM" id="SSF52091">
    <property type="entry name" value="SpoIIaa-like"/>
    <property type="match status" value="1"/>
</dbReference>
<feature type="transmembrane region" description="Helical" evidence="5">
    <location>
        <begin position="367"/>
        <end position="385"/>
    </location>
</feature>
<proteinExistence type="predicted"/>
<protein>
    <submittedName>
        <fullName evidence="7">Sodium-independent anion transporter</fullName>
    </submittedName>
</protein>